<dbReference type="CDD" id="cd09019">
    <property type="entry name" value="galactose_mutarotase_like"/>
    <property type="match status" value="1"/>
</dbReference>
<evidence type="ECO:0000256" key="8">
    <source>
        <dbReference type="PIRSR" id="PIRSR005096-3"/>
    </source>
</evidence>
<feature type="binding site" evidence="8">
    <location>
        <begin position="189"/>
        <end position="191"/>
    </location>
    <ligand>
        <name>beta-D-galactose</name>
        <dbReference type="ChEBI" id="CHEBI:27667"/>
    </ligand>
</feature>
<feature type="compositionally biased region" description="Basic and acidic residues" evidence="9">
    <location>
        <begin position="307"/>
        <end position="324"/>
    </location>
</feature>
<dbReference type="Pfam" id="PF01263">
    <property type="entry name" value="Aldose_epim"/>
    <property type="match status" value="1"/>
</dbReference>
<feature type="region of interest" description="Disordered" evidence="9">
    <location>
        <begin position="298"/>
        <end position="334"/>
    </location>
</feature>
<dbReference type="GO" id="GO:0006006">
    <property type="term" value="P:glucose metabolic process"/>
    <property type="evidence" value="ECO:0007669"/>
    <property type="project" value="TreeGrafter"/>
</dbReference>
<protein>
    <recommendedName>
        <fullName evidence="5">Aldose 1-epimerase</fullName>
        <ecNumber evidence="5">5.1.3.3</ecNumber>
    </recommendedName>
</protein>
<evidence type="ECO:0000313" key="11">
    <source>
        <dbReference type="Proteomes" id="UP000198609"/>
    </source>
</evidence>
<dbReference type="AlphaFoldDB" id="A0A1H5A4H7"/>
<dbReference type="InterPro" id="IPR015443">
    <property type="entry name" value="Aldose_1-epimerase"/>
</dbReference>
<feature type="active site" description="Proton acceptor" evidence="6">
    <location>
        <position position="299"/>
    </location>
</feature>
<evidence type="ECO:0000256" key="7">
    <source>
        <dbReference type="PIRSR" id="PIRSR005096-2"/>
    </source>
</evidence>
<evidence type="ECO:0000256" key="2">
    <source>
        <dbReference type="ARBA" id="ARBA00006206"/>
    </source>
</evidence>
<dbReference type="GO" id="GO:0004034">
    <property type="term" value="F:aldose 1-epimerase activity"/>
    <property type="evidence" value="ECO:0007669"/>
    <property type="project" value="UniProtKB-EC"/>
</dbReference>
<keyword evidence="11" id="KW-1185">Reference proteome</keyword>
<evidence type="ECO:0000256" key="4">
    <source>
        <dbReference type="ARBA" id="ARBA00023277"/>
    </source>
</evidence>
<evidence type="ECO:0000256" key="6">
    <source>
        <dbReference type="PIRSR" id="PIRSR005096-1"/>
    </source>
</evidence>
<feature type="active site" description="Proton donor" evidence="6">
    <location>
        <position position="189"/>
    </location>
</feature>
<dbReference type="UniPathway" id="UPA00242"/>
<dbReference type="SUPFAM" id="SSF74650">
    <property type="entry name" value="Galactose mutarotase-like"/>
    <property type="match status" value="1"/>
</dbReference>
<dbReference type="GO" id="GO:0005737">
    <property type="term" value="C:cytoplasm"/>
    <property type="evidence" value="ECO:0007669"/>
    <property type="project" value="TreeGrafter"/>
</dbReference>
<accession>A0A1H5A4H7</accession>
<keyword evidence="3 5" id="KW-0413">Isomerase</keyword>
<dbReference type="InterPro" id="IPR014718">
    <property type="entry name" value="GH-type_carb-bd"/>
</dbReference>
<dbReference type="Proteomes" id="UP000198609">
    <property type="component" value="Unassembled WGS sequence"/>
</dbReference>
<dbReference type="PIRSF" id="PIRSF005096">
    <property type="entry name" value="GALM"/>
    <property type="match status" value="1"/>
</dbReference>
<dbReference type="InterPro" id="IPR011013">
    <property type="entry name" value="Gal_mutarotase_sf_dom"/>
</dbReference>
<feature type="compositionally biased region" description="Basic residues" evidence="9">
    <location>
        <begin position="325"/>
        <end position="334"/>
    </location>
</feature>
<dbReference type="RefSeq" id="WP_093468586.1">
    <property type="nucleotide sequence ID" value="NZ_FNST01000002.1"/>
</dbReference>
<evidence type="ECO:0000256" key="1">
    <source>
        <dbReference type="ARBA" id="ARBA00005028"/>
    </source>
</evidence>
<dbReference type="EMBL" id="FNST01000002">
    <property type="protein sequence ID" value="SED36611.1"/>
    <property type="molecule type" value="Genomic_DNA"/>
</dbReference>
<dbReference type="GO" id="GO:0030246">
    <property type="term" value="F:carbohydrate binding"/>
    <property type="evidence" value="ECO:0007669"/>
    <property type="project" value="InterPro"/>
</dbReference>
<dbReference type="PANTHER" id="PTHR10091:SF0">
    <property type="entry name" value="GALACTOSE MUTAROTASE"/>
    <property type="match status" value="1"/>
</dbReference>
<dbReference type="GO" id="GO:0033499">
    <property type="term" value="P:galactose catabolic process via UDP-galactose, Leloir pathway"/>
    <property type="evidence" value="ECO:0007669"/>
    <property type="project" value="TreeGrafter"/>
</dbReference>
<evidence type="ECO:0000256" key="5">
    <source>
        <dbReference type="PIRNR" id="PIRNR005096"/>
    </source>
</evidence>
<feature type="compositionally biased region" description="Basic and acidic residues" evidence="9">
    <location>
        <begin position="1"/>
        <end position="10"/>
    </location>
</feature>
<reference evidence="11" key="1">
    <citation type="submission" date="2016-10" db="EMBL/GenBank/DDBJ databases">
        <authorList>
            <person name="Varghese N."/>
            <person name="Submissions S."/>
        </authorList>
    </citation>
    <scope>NUCLEOTIDE SEQUENCE [LARGE SCALE GENOMIC DNA]</scope>
    <source>
        <strain evidence="11">DSM 40318</strain>
    </source>
</reference>
<evidence type="ECO:0000256" key="9">
    <source>
        <dbReference type="SAM" id="MobiDB-lite"/>
    </source>
</evidence>
<dbReference type="PANTHER" id="PTHR10091">
    <property type="entry name" value="ALDOSE-1-EPIMERASE"/>
    <property type="match status" value="1"/>
</dbReference>
<dbReference type="Gene3D" id="2.70.98.10">
    <property type="match status" value="1"/>
</dbReference>
<gene>
    <name evidence="10" type="ORF">SAMN04490356_8148</name>
</gene>
<organism evidence="10 11">
    <name type="scientific">Streptomyces melanosporofaciens</name>
    <dbReference type="NCBI Taxonomy" id="67327"/>
    <lineage>
        <taxon>Bacteria</taxon>
        <taxon>Bacillati</taxon>
        <taxon>Actinomycetota</taxon>
        <taxon>Actinomycetes</taxon>
        <taxon>Kitasatosporales</taxon>
        <taxon>Streptomycetaceae</taxon>
        <taxon>Streptomyces</taxon>
        <taxon>Streptomyces violaceusniger group</taxon>
    </lineage>
</organism>
<keyword evidence="4 5" id="KW-0119">Carbohydrate metabolism</keyword>
<dbReference type="EC" id="5.1.3.3" evidence="5"/>
<dbReference type="InterPro" id="IPR008183">
    <property type="entry name" value="Aldose_1/G6P_1-epimerase"/>
</dbReference>
<feature type="binding site" evidence="7">
    <location>
        <position position="248"/>
    </location>
    <ligand>
        <name>beta-D-galactose</name>
        <dbReference type="ChEBI" id="CHEBI:27667"/>
    </ligand>
</feature>
<sequence length="334" mass="36141">MAATIRRERVGTTAGHRGQGPTDVDAYTLDTGAGLAVVVWTYGAQLVEVLVPDREGRTGNVVVRLPDLGGYENRAANPYVGSTVGRYCRCVAGGRFRLDGIEYHLDRNDGEHHIHGGDLGFDRYVWAAEAERSGDVLSLRLRLDSPDGDQGYPGALSAEVLYQVSPEGTLTLAYTATTTASTIVGFTNHAYWNLAGTGRIDGHLLALNSTRAVVFDDQLIPLPGPPADITGGPLDHREPKPVGELRLDNCFVLDDPDWAARLHDPASGRTLRVVTDQPAVGVYSADGFAGRRRSGICLETGPMPDAPNRDDYPPVRLDPGETYRHRTVHHFSAH</sequence>
<comment type="similarity">
    <text evidence="2 5">Belongs to the aldose epimerase family.</text>
</comment>
<evidence type="ECO:0000313" key="10">
    <source>
        <dbReference type="EMBL" id="SED36611.1"/>
    </source>
</evidence>
<dbReference type="InterPro" id="IPR047215">
    <property type="entry name" value="Galactose_mutarotase-like"/>
</dbReference>
<evidence type="ECO:0000256" key="3">
    <source>
        <dbReference type="ARBA" id="ARBA00023235"/>
    </source>
</evidence>
<comment type="pathway">
    <text evidence="1 5">Carbohydrate metabolism; hexose metabolism.</text>
</comment>
<proteinExistence type="inferred from homology"/>
<feature type="region of interest" description="Disordered" evidence="9">
    <location>
        <begin position="1"/>
        <end position="22"/>
    </location>
</feature>
<comment type="catalytic activity">
    <reaction evidence="5">
        <text>alpha-D-glucose = beta-D-glucose</text>
        <dbReference type="Rhea" id="RHEA:10264"/>
        <dbReference type="ChEBI" id="CHEBI:15903"/>
        <dbReference type="ChEBI" id="CHEBI:17925"/>
        <dbReference type="EC" id="5.1.3.3"/>
    </reaction>
</comment>
<name>A0A1H5A4H7_STRMJ</name>